<keyword evidence="2" id="KW-1185">Reference proteome</keyword>
<feature type="non-terminal residue" evidence="1">
    <location>
        <position position="1"/>
    </location>
</feature>
<dbReference type="AlphaFoldDB" id="K0RQU2"/>
<protein>
    <submittedName>
        <fullName evidence="1">Uncharacterized protein</fullName>
    </submittedName>
</protein>
<proteinExistence type="predicted"/>
<sequence length="138" mass="15147">AVCQFQLIRLRRTLADATHKAAAFLSSLPRWSLVAYPGVDDHLSATPSVLSFYRISRVTNHDGWTGSTETGETAPGIIQGISGDRFRLEQMKMTAMTVAERLASQECCPLCVAMTSGLGDDFGRQRRTRSSVGVRRIT</sequence>
<dbReference type="EMBL" id="AGNL01042071">
    <property type="protein sequence ID" value="EJK51186.1"/>
    <property type="molecule type" value="Genomic_DNA"/>
</dbReference>
<dbReference type="Proteomes" id="UP000266841">
    <property type="component" value="Unassembled WGS sequence"/>
</dbReference>
<comment type="caution">
    <text evidence="1">The sequence shown here is derived from an EMBL/GenBank/DDBJ whole genome shotgun (WGS) entry which is preliminary data.</text>
</comment>
<gene>
    <name evidence="1" type="ORF">THAOC_29664</name>
</gene>
<name>K0RQU2_THAOC</name>
<evidence type="ECO:0000313" key="1">
    <source>
        <dbReference type="EMBL" id="EJK51186.1"/>
    </source>
</evidence>
<accession>K0RQU2</accession>
<organism evidence="1 2">
    <name type="scientific">Thalassiosira oceanica</name>
    <name type="common">Marine diatom</name>
    <dbReference type="NCBI Taxonomy" id="159749"/>
    <lineage>
        <taxon>Eukaryota</taxon>
        <taxon>Sar</taxon>
        <taxon>Stramenopiles</taxon>
        <taxon>Ochrophyta</taxon>
        <taxon>Bacillariophyta</taxon>
        <taxon>Coscinodiscophyceae</taxon>
        <taxon>Thalassiosirophycidae</taxon>
        <taxon>Thalassiosirales</taxon>
        <taxon>Thalassiosiraceae</taxon>
        <taxon>Thalassiosira</taxon>
    </lineage>
</organism>
<evidence type="ECO:0000313" key="2">
    <source>
        <dbReference type="Proteomes" id="UP000266841"/>
    </source>
</evidence>
<reference evidence="1 2" key="1">
    <citation type="journal article" date="2012" name="Genome Biol.">
        <title>Genome and low-iron response of an oceanic diatom adapted to chronic iron limitation.</title>
        <authorList>
            <person name="Lommer M."/>
            <person name="Specht M."/>
            <person name="Roy A.S."/>
            <person name="Kraemer L."/>
            <person name="Andreson R."/>
            <person name="Gutowska M.A."/>
            <person name="Wolf J."/>
            <person name="Bergner S.V."/>
            <person name="Schilhabel M.B."/>
            <person name="Klostermeier U.C."/>
            <person name="Beiko R.G."/>
            <person name="Rosenstiel P."/>
            <person name="Hippler M."/>
            <person name="Laroche J."/>
        </authorList>
    </citation>
    <scope>NUCLEOTIDE SEQUENCE [LARGE SCALE GENOMIC DNA]</scope>
    <source>
        <strain evidence="1 2">CCMP1005</strain>
    </source>
</reference>